<sequence length="82" mass="9134">MGNPESWNVLAAIMNMPLLWIIVAVILVVVEFLVVMRIIKSEGSRESKCLWILALVFVPVLGLLAWIVMGPKTKTVRSESRG</sequence>
<dbReference type="EMBL" id="LOHF01000015">
    <property type="protein sequence ID" value="OUM72537.1"/>
    <property type="molecule type" value="Genomic_DNA"/>
</dbReference>
<dbReference type="GO" id="GO:0005886">
    <property type="term" value="C:plasma membrane"/>
    <property type="evidence" value="ECO:0007669"/>
    <property type="project" value="UniProtKB-SubCell"/>
</dbReference>
<dbReference type="RefSeq" id="WP_087270061.1">
    <property type="nucleotide sequence ID" value="NZ_CP167995.1"/>
</dbReference>
<evidence type="ECO:0000259" key="7">
    <source>
        <dbReference type="Pfam" id="PF13396"/>
    </source>
</evidence>
<evidence type="ECO:0000256" key="5">
    <source>
        <dbReference type="ARBA" id="ARBA00023136"/>
    </source>
</evidence>
<dbReference type="AlphaFoldDB" id="A0A1Y3NY89"/>
<evidence type="ECO:0000256" key="4">
    <source>
        <dbReference type="ARBA" id="ARBA00022989"/>
    </source>
</evidence>
<evidence type="ECO:0000256" key="3">
    <source>
        <dbReference type="ARBA" id="ARBA00022692"/>
    </source>
</evidence>
<keyword evidence="4 6" id="KW-1133">Transmembrane helix</keyword>
<feature type="transmembrane region" description="Helical" evidence="6">
    <location>
        <begin position="50"/>
        <end position="69"/>
    </location>
</feature>
<name>A0A1Y3NY89_9PSED</name>
<accession>A0A1Y3NY89</accession>
<organism evidence="8 9">
    <name type="scientific">Pseudomonas caspiana</name>
    <dbReference type="NCBI Taxonomy" id="1451454"/>
    <lineage>
        <taxon>Bacteria</taxon>
        <taxon>Pseudomonadati</taxon>
        <taxon>Pseudomonadota</taxon>
        <taxon>Gammaproteobacteria</taxon>
        <taxon>Pseudomonadales</taxon>
        <taxon>Pseudomonadaceae</taxon>
        <taxon>Pseudomonas</taxon>
    </lineage>
</organism>
<evidence type="ECO:0000256" key="6">
    <source>
        <dbReference type="SAM" id="Phobius"/>
    </source>
</evidence>
<protein>
    <recommendedName>
        <fullName evidence="7">Cardiolipin synthase N-terminal domain-containing protein</fullName>
    </recommendedName>
</protein>
<evidence type="ECO:0000313" key="8">
    <source>
        <dbReference type="EMBL" id="OUM72537.1"/>
    </source>
</evidence>
<feature type="transmembrane region" description="Helical" evidence="6">
    <location>
        <begin position="18"/>
        <end position="38"/>
    </location>
</feature>
<evidence type="ECO:0000256" key="1">
    <source>
        <dbReference type="ARBA" id="ARBA00004651"/>
    </source>
</evidence>
<keyword evidence="5 6" id="KW-0472">Membrane</keyword>
<dbReference type="OrthoDB" id="8455471at2"/>
<keyword evidence="9" id="KW-1185">Reference proteome</keyword>
<gene>
    <name evidence="8" type="ORF">AUC60_17060</name>
</gene>
<dbReference type="Pfam" id="PF13396">
    <property type="entry name" value="PLDc_N"/>
    <property type="match status" value="1"/>
</dbReference>
<keyword evidence="3 6" id="KW-0812">Transmembrane</keyword>
<evidence type="ECO:0000313" key="9">
    <source>
        <dbReference type="Proteomes" id="UP000195440"/>
    </source>
</evidence>
<dbReference type="Proteomes" id="UP000195440">
    <property type="component" value="Unassembled WGS sequence"/>
</dbReference>
<dbReference type="InterPro" id="IPR027379">
    <property type="entry name" value="CLS_N"/>
</dbReference>
<comment type="subcellular location">
    <subcellularLocation>
        <location evidence="1">Cell membrane</location>
        <topology evidence="1">Multi-pass membrane protein</topology>
    </subcellularLocation>
</comment>
<proteinExistence type="predicted"/>
<reference evidence="8 9" key="1">
    <citation type="journal article" date="2017" name="Syst. Appl. Microbiol.">
        <title>Pseudomonas caspiana sp. nov., a citrus pathogen in the Pseudomonas syringae phylogenetic group.</title>
        <authorList>
            <person name="Busquets A."/>
            <person name="Gomila M."/>
            <person name="Beiki F."/>
            <person name="Mulet M."/>
            <person name="Rahimian H."/>
            <person name="Garcia-Valdes E."/>
            <person name="Lalucat J."/>
        </authorList>
    </citation>
    <scope>NUCLEOTIDE SEQUENCE [LARGE SCALE GENOMIC DNA]</scope>
    <source>
        <strain evidence="8 9">FBF102</strain>
    </source>
</reference>
<comment type="caution">
    <text evidence="8">The sequence shown here is derived from an EMBL/GenBank/DDBJ whole genome shotgun (WGS) entry which is preliminary data.</text>
</comment>
<keyword evidence="2" id="KW-1003">Cell membrane</keyword>
<feature type="domain" description="Cardiolipin synthase N-terminal" evidence="7">
    <location>
        <begin position="33"/>
        <end position="70"/>
    </location>
</feature>
<evidence type="ECO:0000256" key="2">
    <source>
        <dbReference type="ARBA" id="ARBA00022475"/>
    </source>
</evidence>